<dbReference type="InterPro" id="IPR052945">
    <property type="entry name" value="Mitotic_Regulator"/>
</dbReference>
<keyword evidence="3" id="KW-1185">Reference proteome</keyword>
<dbReference type="AlphaFoldDB" id="A0A4R1YY30"/>
<dbReference type="PANTHER" id="PTHR43628">
    <property type="entry name" value="ACTIVATOR OF C KINASE PROTEIN 1-RELATED"/>
    <property type="match status" value="1"/>
</dbReference>
<feature type="signal peptide" evidence="1">
    <location>
        <begin position="1"/>
        <end position="27"/>
    </location>
</feature>
<evidence type="ECO:0000256" key="1">
    <source>
        <dbReference type="SAM" id="SignalP"/>
    </source>
</evidence>
<dbReference type="EMBL" id="SLVM01000005">
    <property type="protein sequence ID" value="TCM86108.1"/>
    <property type="molecule type" value="Genomic_DNA"/>
</dbReference>
<evidence type="ECO:0000313" key="3">
    <source>
        <dbReference type="Proteomes" id="UP000295277"/>
    </source>
</evidence>
<keyword evidence="1" id="KW-0732">Signal</keyword>
<protein>
    <submittedName>
        <fullName evidence="2">TPR repeat protein</fullName>
    </submittedName>
</protein>
<sequence length="436" mass="45640">MAYRSVRGMALAGSLLAGFALGPGALAQGDVAAVPGDAAGARVIGEALVTGTDGLRQDVAEGLRLLEEAAAGGDVAARASLGKMLLDGIVVPADPARARALLTTAAEAGDVDAMRVLGDNLVGGWTLERDAMAGRAWLDRAIAAGDVDARIALGGFLLYGIGLDTDPEAALVQFEAAAEAGNGAGLESYGEWLMWTRRGPSRAEAYLRRAAEMGQAGAWTKLAEGAMYGYLGADSRSKFPAFAERARAVGQDRVAVLEAERQMWGISMRANGPAALAMLDEAVERGNAEALKALVALKRDGNGMNVRRDQAGAREALDRYGELLTPTEAAQLGLSLRVAEARTPQDFAPLAEALGMVGPLRSTWFAGQLNAANPNFAIYLLQKRMRDEGLYAGPLDGVATRETLRAMFQACHMLPDTSGCADSVMNPRVIAALLTR</sequence>
<comment type="caution">
    <text evidence="2">The sequence shown here is derived from an EMBL/GenBank/DDBJ whole genome shotgun (WGS) entry which is preliminary data.</text>
</comment>
<dbReference type="SUPFAM" id="SSF81901">
    <property type="entry name" value="HCP-like"/>
    <property type="match status" value="1"/>
</dbReference>
<proteinExistence type="predicted"/>
<dbReference type="Pfam" id="PF08238">
    <property type="entry name" value="Sel1"/>
    <property type="match status" value="5"/>
</dbReference>
<dbReference type="SMART" id="SM00671">
    <property type="entry name" value="SEL1"/>
    <property type="match status" value="3"/>
</dbReference>
<dbReference type="Gene3D" id="1.25.40.10">
    <property type="entry name" value="Tetratricopeptide repeat domain"/>
    <property type="match status" value="1"/>
</dbReference>
<dbReference type="InterPro" id="IPR006597">
    <property type="entry name" value="Sel1-like"/>
</dbReference>
<name>A0A4R1YY30_9RHOB</name>
<dbReference type="Proteomes" id="UP000295277">
    <property type="component" value="Unassembled WGS sequence"/>
</dbReference>
<dbReference type="PANTHER" id="PTHR43628:SF1">
    <property type="entry name" value="CHITIN SYNTHASE REGULATORY FACTOR 2-RELATED"/>
    <property type="match status" value="1"/>
</dbReference>
<organism evidence="2 3">
    <name type="scientific">Rhodovulum steppense</name>
    <dbReference type="NCBI Taxonomy" id="540251"/>
    <lineage>
        <taxon>Bacteria</taxon>
        <taxon>Pseudomonadati</taxon>
        <taxon>Pseudomonadota</taxon>
        <taxon>Alphaproteobacteria</taxon>
        <taxon>Rhodobacterales</taxon>
        <taxon>Paracoccaceae</taxon>
        <taxon>Rhodovulum</taxon>
    </lineage>
</organism>
<accession>A0A4R1YY30</accession>
<reference evidence="2 3" key="1">
    <citation type="submission" date="2019-03" db="EMBL/GenBank/DDBJ databases">
        <title>Genomic Encyclopedia of Type Strains, Phase IV (KMG-IV): sequencing the most valuable type-strain genomes for metagenomic binning, comparative biology and taxonomic classification.</title>
        <authorList>
            <person name="Goeker M."/>
        </authorList>
    </citation>
    <scope>NUCLEOTIDE SEQUENCE [LARGE SCALE GENOMIC DNA]</scope>
    <source>
        <strain evidence="2 3">DSM 21153</strain>
    </source>
</reference>
<feature type="chain" id="PRO_5020891000" evidence="1">
    <location>
        <begin position="28"/>
        <end position="436"/>
    </location>
</feature>
<dbReference type="OrthoDB" id="7849603at2"/>
<evidence type="ECO:0000313" key="2">
    <source>
        <dbReference type="EMBL" id="TCM86108.1"/>
    </source>
</evidence>
<gene>
    <name evidence="2" type="ORF">EV216_10573</name>
</gene>
<dbReference type="RefSeq" id="WP_132693906.1">
    <property type="nucleotide sequence ID" value="NZ_SLVM01000005.1"/>
</dbReference>
<dbReference type="InterPro" id="IPR011990">
    <property type="entry name" value="TPR-like_helical_dom_sf"/>
</dbReference>